<organism evidence="2 3">
    <name type="scientific">Corynebacterium poyangense</name>
    <dbReference type="NCBI Taxonomy" id="2684405"/>
    <lineage>
        <taxon>Bacteria</taxon>
        <taxon>Bacillati</taxon>
        <taxon>Actinomycetota</taxon>
        <taxon>Actinomycetes</taxon>
        <taxon>Mycobacteriales</taxon>
        <taxon>Corynebacteriaceae</taxon>
        <taxon>Corynebacterium</taxon>
    </lineage>
</organism>
<dbReference type="GO" id="GO:0008233">
    <property type="term" value="F:peptidase activity"/>
    <property type="evidence" value="ECO:0007669"/>
    <property type="project" value="UniProtKB-KW"/>
</dbReference>
<evidence type="ECO:0000313" key="3">
    <source>
        <dbReference type="Proteomes" id="UP000516320"/>
    </source>
</evidence>
<reference evidence="2 3" key="1">
    <citation type="submission" date="2019-12" db="EMBL/GenBank/DDBJ databases">
        <title>Corynebacterium sp. nov., isolated from feces of the Anser Albifrons in China.</title>
        <authorList>
            <person name="Liu Q."/>
        </authorList>
    </citation>
    <scope>NUCLEOTIDE SEQUENCE [LARGE SCALE GENOMIC DNA]</scope>
    <source>
        <strain evidence="2 3">4H37-19</strain>
    </source>
</reference>
<dbReference type="RefSeq" id="WP_187975276.1">
    <property type="nucleotide sequence ID" value="NZ_CP046884.1"/>
</dbReference>
<dbReference type="SUPFAM" id="SSF50494">
    <property type="entry name" value="Trypsin-like serine proteases"/>
    <property type="match status" value="1"/>
</dbReference>
<dbReference type="KEGG" id="cpoy:GP475_03505"/>
<proteinExistence type="predicted"/>
<feature type="compositionally biased region" description="Low complexity" evidence="1">
    <location>
        <begin position="88"/>
        <end position="98"/>
    </location>
</feature>
<accession>A0A7H0SMP5</accession>
<name>A0A7H0SMP5_9CORY</name>
<dbReference type="EMBL" id="CP046884">
    <property type="protein sequence ID" value="QNQ89820.1"/>
    <property type="molecule type" value="Genomic_DNA"/>
</dbReference>
<evidence type="ECO:0000256" key="1">
    <source>
        <dbReference type="SAM" id="MobiDB-lite"/>
    </source>
</evidence>
<dbReference type="Proteomes" id="UP000516320">
    <property type="component" value="Chromosome"/>
</dbReference>
<dbReference type="AlphaFoldDB" id="A0A7H0SMP5"/>
<dbReference type="Gene3D" id="2.40.10.10">
    <property type="entry name" value="Trypsin-like serine proteases"/>
    <property type="match status" value="2"/>
</dbReference>
<sequence length="352" mass="36551">MRSIVRKTAIAMIGLGVAGLLPGLPLHQASASELDSLSAQAQKTLSTPAVQQAVSAAIPQEFRPLIPDFVPELVEAPTPAVTSPAPQPFSAQAPMAQPTNPGPQDRNYHWTNDLLSRVLAGKPLDPLVLHRVNGSYFDAPDIPPESHAAEQQGKSLYGPGTPIYVGNSNLCTLTAAGYDAQGRMIGITAGHCGNQGDSVSSADSWRVGPSGTVVASNPAANYSLIQFHDNAEVTRSYNGLTVNTVGGAPHPGEQVCKTGVATGTTCGITLNTDSDVFLTQVCAMQGDSGAPVWQGDRLVGWVSGGVYPDYSLACHTPLQGMLFMPTVVRRADSGLADINGRGAAGSGFRLAN</sequence>
<protein>
    <submittedName>
        <fullName evidence="2">Serine protease</fullName>
    </submittedName>
</protein>
<feature type="region of interest" description="Disordered" evidence="1">
    <location>
        <begin position="78"/>
        <end position="104"/>
    </location>
</feature>
<gene>
    <name evidence="2" type="ORF">GP475_03505</name>
</gene>
<dbReference type="InterPro" id="IPR043504">
    <property type="entry name" value="Peptidase_S1_PA_chymotrypsin"/>
</dbReference>
<dbReference type="InterPro" id="IPR009003">
    <property type="entry name" value="Peptidase_S1_PA"/>
</dbReference>
<keyword evidence="2" id="KW-0378">Hydrolase</keyword>
<dbReference type="CDD" id="cd21112">
    <property type="entry name" value="alphaLP-like"/>
    <property type="match status" value="1"/>
</dbReference>
<keyword evidence="3" id="KW-1185">Reference proteome</keyword>
<evidence type="ECO:0000313" key="2">
    <source>
        <dbReference type="EMBL" id="QNQ89820.1"/>
    </source>
</evidence>
<dbReference type="GO" id="GO:0006508">
    <property type="term" value="P:proteolysis"/>
    <property type="evidence" value="ECO:0007669"/>
    <property type="project" value="UniProtKB-KW"/>
</dbReference>
<keyword evidence="2" id="KW-0645">Protease</keyword>